<gene>
    <name evidence="7" type="primary">nagA</name>
    <name evidence="7" type="ORF">tloyanaT_12400</name>
</gene>
<dbReference type="RefSeq" id="WP_284296679.1">
    <property type="nucleotide sequence ID" value="NZ_BSSV01000002.1"/>
</dbReference>
<evidence type="ECO:0000256" key="5">
    <source>
        <dbReference type="PIRNR" id="PIRNR038994"/>
    </source>
</evidence>
<dbReference type="SUPFAM" id="SSF51556">
    <property type="entry name" value="Metallo-dependent hydrolases"/>
    <property type="match status" value="1"/>
</dbReference>
<evidence type="ECO:0000313" key="7">
    <source>
        <dbReference type="EMBL" id="GLX84988.1"/>
    </source>
</evidence>
<comment type="caution">
    <text evidence="7">The sequence shown here is derived from an EMBL/GenBank/DDBJ whole genome shotgun (WGS) entry which is preliminary data.</text>
</comment>
<dbReference type="Gene3D" id="3.20.20.140">
    <property type="entry name" value="Metal-dependent hydrolases"/>
    <property type="match status" value="1"/>
</dbReference>
<evidence type="ECO:0000256" key="3">
    <source>
        <dbReference type="ARBA" id="ARBA00022801"/>
    </source>
</evidence>
<name>A0ABQ6HA29_9GAMM</name>
<comment type="similarity">
    <text evidence="1 5">Belongs to the metallo-dependent hydrolases superfamily. NagA family.</text>
</comment>
<proteinExistence type="inferred from homology"/>
<dbReference type="PIRSF" id="PIRSF038994">
    <property type="entry name" value="NagA"/>
    <property type="match status" value="1"/>
</dbReference>
<dbReference type="EC" id="3.5.1.25" evidence="5"/>
<sequence length="377" mass="40579">MNEKSISVAKLFDGERFYNNCRVTINNGKILAIEPNVADSQVNYQGLLVPGYIDLQVNGGGGVLFNSTPTVEGIKAIFAAHNKFGTTAMLPTFITDNVDQMALAAQAISDAINEGITGIVGVHFEGPHLSVAKKGAHSAEYIRPISEAEWEILSRKDLGKIIVTIAPETVQAADISRMVSLGIKVCIGHTNADYKTAQRAVDAGASGFTHLYNAMSALTSREPGVVGCALLNDHTYSGLIIDGHHVDYTSCEIALKAKAQGSVFLVTDAMPPVGTEDNKFAFFDRTVHLHDGKLTSTTGELAGSVLDMATAVKNCHKFAHQSLDEALRMASLYPANYINESHHRGRLTVNHCADMVLLDDNFNVQKTWVGGVQTYTT</sequence>
<dbReference type="SUPFAM" id="SSF51338">
    <property type="entry name" value="Composite domain of metallo-dependent hydrolases"/>
    <property type="match status" value="1"/>
</dbReference>
<dbReference type="EMBL" id="BSSV01000002">
    <property type="protein sequence ID" value="GLX84988.1"/>
    <property type="molecule type" value="Genomic_DNA"/>
</dbReference>
<dbReference type="InterPro" id="IPR006680">
    <property type="entry name" value="Amidohydro-rel"/>
</dbReference>
<evidence type="ECO:0000256" key="4">
    <source>
        <dbReference type="ARBA" id="ARBA00023277"/>
    </source>
</evidence>
<evidence type="ECO:0000256" key="1">
    <source>
        <dbReference type="ARBA" id="ARBA00010716"/>
    </source>
</evidence>
<reference evidence="7 8" key="1">
    <citation type="submission" date="2023-03" db="EMBL/GenBank/DDBJ databases">
        <title>Thalassotalea loyana LMG 22536T draft genome sequence.</title>
        <authorList>
            <person name="Sawabe T."/>
        </authorList>
    </citation>
    <scope>NUCLEOTIDE SEQUENCE [LARGE SCALE GENOMIC DNA]</scope>
    <source>
        <strain evidence="7 8">LMG 22536</strain>
    </source>
</reference>
<feature type="domain" description="Amidohydrolase-related" evidence="6">
    <location>
        <begin position="48"/>
        <end position="372"/>
    </location>
</feature>
<dbReference type="Gene3D" id="2.30.40.10">
    <property type="entry name" value="Urease, subunit C, domain 1"/>
    <property type="match status" value="1"/>
</dbReference>
<comment type="catalytic activity">
    <reaction evidence="5">
        <text>N-acetyl-D-glucosamine 6-phosphate + H2O = D-glucosamine 6-phosphate + acetate</text>
        <dbReference type="Rhea" id="RHEA:22936"/>
        <dbReference type="ChEBI" id="CHEBI:15377"/>
        <dbReference type="ChEBI" id="CHEBI:30089"/>
        <dbReference type="ChEBI" id="CHEBI:57513"/>
        <dbReference type="ChEBI" id="CHEBI:58725"/>
        <dbReference type="EC" id="3.5.1.25"/>
    </reaction>
</comment>
<dbReference type="PANTHER" id="PTHR11113:SF14">
    <property type="entry name" value="N-ACETYLGLUCOSAMINE-6-PHOSPHATE DEACETYLASE"/>
    <property type="match status" value="1"/>
</dbReference>
<keyword evidence="8" id="KW-1185">Reference proteome</keyword>
<dbReference type="NCBIfam" id="TIGR00221">
    <property type="entry name" value="nagA"/>
    <property type="match status" value="1"/>
</dbReference>
<organism evidence="7 8">
    <name type="scientific">Thalassotalea loyana</name>
    <dbReference type="NCBI Taxonomy" id="280483"/>
    <lineage>
        <taxon>Bacteria</taxon>
        <taxon>Pseudomonadati</taxon>
        <taxon>Pseudomonadota</taxon>
        <taxon>Gammaproteobacteria</taxon>
        <taxon>Alteromonadales</taxon>
        <taxon>Colwelliaceae</taxon>
        <taxon>Thalassotalea</taxon>
    </lineage>
</organism>
<dbReference type="PANTHER" id="PTHR11113">
    <property type="entry name" value="N-ACETYLGLUCOSAMINE-6-PHOSPHATE DEACETYLASE"/>
    <property type="match status" value="1"/>
</dbReference>
<evidence type="ECO:0000256" key="2">
    <source>
        <dbReference type="ARBA" id="ARBA00022723"/>
    </source>
</evidence>
<accession>A0ABQ6HA29</accession>
<protein>
    <recommendedName>
        <fullName evidence="5">N-acetylgalactosamine-6-phosphate deacetylase</fullName>
        <ecNumber evidence="5">3.5.1.25</ecNumber>
    </recommendedName>
    <alternativeName>
        <fullName evidence="5">N-acetylglucosamine-6-phosphate deacetylase</fullName>
    </alternativeName>
</protein>
<dbReference type="Proteomes" id="UP001157134">
    <property type="component" value="Unassembled WGS sequence"/>
</dbReference>
<dbReference type="InterPro" id="IPR032466">
    <property type="entry name" value="Metal_Hydrolase"/>
</dbReference>
<dbReference type="InterPro" id="IPR011059">
    <property type="entry name" value="Metal-dep_hydrolase_composite"/>
</dbReference>
<keyword evidence="4 5" id="KW-0119">Carbohydrate metabolism</keyword>
<keyword evidence="3 5" id="KW-0378">Hydrolase</keyword>
<keyword evidence="2" id="KW-0479">Metal-binding</keyword>
<dbReference type="Pfam" id="PF01979">
    <property type="entry name" value="Amidohydro_1"/>
    <property type="match status" value="1"/>
</dbReference>
<evidence type="ECO:0000259" key="6">
    <source>
        <dbReference type="Pfam" id="PF01979"/>
    </source>
</evidence>
<dbReference type="CDD" id="cd00854">
    <property type="entry name" value="NagA"/>
    <property type="match status" value="1"/>
</dbReference>
<evidence type="ECO:0000313" key="8">
    <source>
        <dbReference type="Proteomes" id="UP001157134"/>
    </source>
</evidence>
<dbReference type="InterPro" id="IPR003764">
    <property type="entry name" value="GlcNAc_6-P_deAcase"/>
</dbReference>